<proteinExistence type="predicted"/>
<sequence>WFTNDPPPVGSRCSVEGEPQAPSSSVLSGRLSTLPAGKRPSALHASELQVSRHDRADQG</sequence>
<feature type="compositionally biased region" description="Basic and acidic residues" evidence="1">
    <location>
        <begin position="50"/>
        <end position="59"/>
    </location>
</feature>
<feature type="region of interest" description="Disordered" evidence="1">
    <location>
        <begin position="1"/>
        <end position="59"/>
    </location>
</feature>
<name>A0AAW1YXM0_CULAL</name>
<accession>A0AAW1YXM0</accession>
<reference evidence="2 3" key="1">
    <citation type="submission" date="2024-05" db="EMBL/GenBank/DDBJ databases">
        <title>A high-quality chromosomal-level genome assembly of Topmouth culter (Culter alburnus).</title>
        <authorList>
            <person name="Zhao H."/>
        </authorList>
    </citation>
    <scope>NUCLEOTIDE SEQUENCE [LARGE SCALE GENOMIC DNA]</scope>
    <source>
        <strain evidence="2">CATC2023</strain>
        <tissue evidence="2">Muscle</tissue>
    </source>
</reference>
<evidence type="ECO:0000313" key="3">
    <source>
        <dbReference type="Proteomes" id="UP001479290"/>
    </source>
</evidence>
<evidence type="ECO:0000313" key="2">
    <source>
        <dbReference type="EMBL" id="KAK9953293.1"/>
    </source>
</evidence>
<feature type="compositionally biased region" description="Polar residues" evidence="1">
    <location>
        <begin position="21"/>
        <end position="31"/>
    </location>
</feature>
<comment type="caution">
    <text evidence="2">The sequence shown here is derived from an EMBL/GenBank/DDBJ whole genome shotgun (WGS) entry which is preliminary data.</text>
</comment>
<keyword evidence="3" id="KW-1185">Reference proteome</keyword>
<evidence type="ECO:0000256" key="1">
    <source>
        <dbReference type="SAM" id="MobiDB-lite"/>
    </source>
</evidence>
<gene>
    <name evidence="2" type="ORF">ABG768_017298</name>
</gene>
<dbReference type="Proteomes" id="UP001479290">
    <property type="component" value="Unassembled WGS sequence"/>
</dbReference>
<feature type="non-terminal residue" evidence="2">
    <location>
        <position position="1"/>
    </location>
</feature>
<dbReference type="AlphaFoldDB" id="A0AAW1YXM0"/>
<protein>
    <submittedName>
        <fullName evidence="2">Uncharacterized protein</fullName>
    </submittedName>
</protein>
<organism evidence="2 3">
    <name type="scientific">Culter alburnus</name>
    <name type="common">Topmouth culter</name>
    <dbReference type="NCBI Taxonomy" id="194366"/>
    <lineage>
        <taxon>Eukaryota</taxon>
        <taxon>Metazoa</taxon>
        <taxon>Chordata</taxon>
        <taxon>Craniata</taxon>
        <taxon>Vertebrata</taxon>
        <taxon>Euteleostomi</taxon>
        <taxon>Actinopterygii</taxon>
        <taxon>Neopterygii</taxon>
        <taxon>Teleostei</taxon>
        <taxon>Ostariophysi</taxon>
        <taxon>Cypriniformes</taxon>
        <taxon>Xenocyprididae</taxon>
        <taxon>Xenocypridinae</taxon>
        <taxon>Culter</taxon>
    </lineage>
</organism>
<dbReference type="EMBL" id="JAWDJR010000023">
    <property type="protein sequence ID" value="KAK9953293.1"/>
    <property type="molecule type" value="Genomic_DNA"/>
</dbReference>